<feature type="transmembrane region" description="Helical" evidence="13">
    <location>
        <begin position="124"/>
        <end position="143"/>
    </location>
</feature>
<dbReference type="InterPro" id="IPR007269">
    <property type="entry name" value="ICMT_MeTrfase"/>
</dbReference>
<feature type="transmembrane region" description="Helical" evidence="13">
    <location>
        <begin position="63"/>
        <end position="84"/>
    </location>
</feature>
<feature type="transmembrane region" description="Helical" evidence="13">
    <location>
        <begin position="38"/>
        <end position="57"/>
    </location>
</feature>
<keyword evidence="9 13" id="KW-1133">Transmembrane helix</keyword>
<evidence type="ECO:0000256" key="3">
    <source>
        <dbReference type="ARBA" id="ARBA00009140"/>
    </source>
</evidence>
<evidence type="ECO:0000256" key="13">
    <source>
        <dbReference type="RuleBase" id="RU362022"/>
    </source>
</evidence>
<evidence type="ECO:0000256" key="6">
    <source>
        <dbReference type="ARBA" id="ARBA00022679"/>
    </source>
</evidence>
<evidence type="ECO:0000256" key="2">
    <source>
        <dbReference type="ARBA" id="ARBA00004141"/>
    </source>
</evidence>
<dbReference type="PANTHER" id="PTHR12714">
    <property type="entry name" value="PROTEIN-S ISOPRENYLCYSTEINE O-METHYLTRANSFERASE"/>
    <property type="match status" value="1"/>
</dbReference>
<comment type="subcellular location">
    <subcellularLocation>
        <location evidence="13">Endoplasmic reticulum membrane</location>
        <topology evidence="13">Multi-pass membrane protein</topology>
    </subcellularLocation>
    <subcellularLocation>
        <location evidence="2">Membrane</location>
        <topology evidence="2">Multi-pass membrane protein</topology>
    </subcellularLocation>
</comment>
<dbReference type="GO" id="GO:0004671">
    <property type="term" value="F:protein C-terminal S-isoprenylcysteine carboxyl O-methyltransferase activity"/>
    <property type="evidence" value="ECO:0007669"/>
    <property type="project" value="UniProtKB-EC"/>
</dbReference>
<comment type="similarity">
    <text evidence="3 13">Belongs to the class VI-like SAM-binding methyltransferase superfamily. Isoprenylcysteine carboxyl methyltransferase family.</text>
</comment>
<name>A0AAN7VFG9_9COLE</name>
<evidence type="ECO:0000256" key="8">
    <source>
        <dbReference type="ARBA" id="ARBA00022692"/>
    </source>
</evidence>
<evidence type="ECO:0000313" key="14">
    <source>
        <dbReference type="EMBL" id="KAK5646857.1"/>
    </source>
</evidence>
<keyword evidence="15" id="KW-1185">Reference proteome</keyword>
<evidence type="ECO:0000256" key="4">
    <source>
        <dbReference type="ARBA" id="ARBA00012151"/>
    </source>
</evidence>
<dbReference type="EMBL" id="JAVRBK010000003">
    <property type="protein sequence ID" value="KAK5646857.1"/>
    <property type="molecule type" value="Genomic_DNA"/>
</dbReference>
<comment type="caution">
    <text evidence="14">The sequence shown here is derived from an EMBL/GenBank/DDBJ whole genome shotgun (WGS) entry which is preliminary data.</text>
</comment>
<dbReference type="GO" id="GO:0032259">
    <property type="term" value="P:methylation"/>
    <property type="evidence" value="ECO:0007669"/>
    <property type="project" value="UniProtKB-KW"/>
</dbReference>
<gene>
    <name evidence="14" type="ORF">RI129_005321</name>
</gene>
<dbReference type="Gene3D" id="1.20.120.1630">
    <property type="match status" value="1"/>
</dbReference>
<feature type="transmembrane region" description="Helical" evidence="13">
    <location>
        <begin position="155"/>
        <end position="175"/>
    </location>
</feature>
<comment type="catalytic activity">
    <reaction evidence="1 13">
        <text>[protein]-C-terminal S-[(2E,6E)-farnesyl]-L-cysteine + S-adenosyl-L-methionine = [protein]-C-terminal S-[(2E,6E)-farnesyl]-L-cysteine methyl ester + S-adenosyl-L-homocysteine</text>
        <dbReference type="Rhea" id="RHEA:21672"/>
        <dbReference type="Rhea" id="RHEA-COMP:12125"/>
        <dbReference type="Rhea" id="RHEA-COMP:12126"/>
        <dbReference type="ChEBI" id="CHEBI:57856"/>
        <dbReference type="ChEBI" id="CHEBI:59789"/>
        <dbReference type="ChEBI" id="CHEBI:90510"/>
        <dbReference type="ChEBI" id="CHEBI:90511"/>
        <dbReference type="EC" id="2.1.1.100"/>
    </reaction>
</comment>
<sequence length="269" mass="31056">MLCYIGQLSLYCFLGTCVPFLVSIMYNYHNFKFYGSYYLLPVIYFILVNVIAALIYKRHAYKVAARSVNLGFVLAVGVYLRVVAPDHIKIFGVYMCVLSIFHYTEFLCMAYIQPKLVSVDSFVINHSMQYSIAAFASWIEFFVESYFCPEMKKTYLVSDIGLVICIVGELLRKAAMLTASSNFNHLVQCEKADDHVLVTHGVYGIFRHPSYLILANPICMLSYTVACWMFFKERITIEEIMLLNFFGQQYCDYQQKVRTGLPFIDGYKI</sequence>
<dbReference type="PROSITE" id="PS51564">
    <property type="entry name" value="SAM_ICMT"/>
    <property type="match status" value="1"/>
</dbReference>
<dbReference type="Pfam" id="PF04140">
    <property type="entry name" value="ICMT"/>
    <property type="match status" value="1"/>
</dbReference>
<dbReference type="EC" id="2.1.1.100" evidence="4 13"/>
<evidence type="ECO:0000256" key="10">
    <source>
        <dbReference type="ARBA" id="ARBA00023136"/>
    </source>
</evidence>
<keyword evidence="5 13" id="KW-0489">Methyltransferase</keyword>
<reference evidence="14 15" key="1">
    <citation type="journal article" date="2024" name="Insects">
        <title>An Improved Chromosome-Level Genome Assembly of the Firefly Pyrocoelia pectoralis.</title>
        <authorList>
            <person name="Fu X."/>
            <person name="Meyer-Rochow V.B."/>
            <person name="Ballantyne L."/>
            <person name="Zhu X."/>
        </authorList>
    </citation>
    <scope>NUCLEOTIDE SEQUENCE [LARGE SCALE GENOMIC DNA]</scope>
    <source>
        <strain evidence="14">XCY_ONT2</strain>
    </source>
</reference>
<dbReference type="PANTHER" id="PTHR12714:SF9">
    <property type="entry name" value="PROTEIN-S-ISOPRENYLCYSTEINE O-METHYLTRANSFERASE"/>
    <property type="match status" value="1"/>
</dbReference>
<feature type="transmembrane region" description="Helical" evidence="13">
    <location>
        <begin position="6"/>
        <end position="26"/>
    </location>
</feature>
<evidence type="ECO:0000256" key="12">
    <source>
        <dbReference type="ARBA" id="ARBA00023656"/>
    </source>
</evidence>
<dbReference type="InterPro" id="IPR025770">
    <property type="entry name" value="PPMT_MeTrfase"/>
</dbReference>
<proteinExistence type="inferred from homology"/>
<dbReference type="AlphaFoldDB" id="A0AAN7VFG9"/>
<keyword evidence="10 13" id="KW-0472">Membrane</keyword>
<protein>
    <recommendedName>
        <fullName evidence="12 13">Protein-S-isoprenylcysteine O-methyltransferase</fullName>
        <ecNumber evidence="4 13">2.1.1.100</ecNumber>
    </recommendedName>
</protein>
<evidence type="ECO:0000256" key="1">
    <source>
        <dbReference type="ARBA" id="ARBA00001450"/>
    </source>
</evidence>
<feature type="transmembrane region" description="Helical" evidence="13">
    <location>
        <begin position="211"/>
        <end position="231"/>
    </location>
</feature>
<keyword evidence="8 13" id="KW-0812">Transmembrane</keyword>
<keyword evidence="6" id="KW-0808">Transferase</keyword>
<evidence type="ECO:0000256" key="9">
    <source>
        <dbReference type="ARBA" id="ARBA00022989"/>
    </source>
</evidence>
<organism evidence="14 15">
    <name type="scientific">Pyrocoelia pectoralis</name>
    <dbReference type="NCBI Taxonomy" id="417401"/>
    <lineage>
        <taxon>Eukaryota</taxon>
        <taxon>Metazoa</taxon>
        <taxon>Ecdysozoa</taxon>
        <taxon>Arthropoda</taxon>
        <taxon>Hexapoda</taxon>
        <taxon>Insecta</taxon>
        <taxon>Pterygota</taxon>
        <taxon>Neoptera</taxon>
        <taxon>Endopterygota</taxon>
        <taxon>Coleoptera</taxon>
        <taxon>Polyphaga</taxon>
        <taxon>Elateriformia</taxon>
        <taxon>Elateroidea</taxon>
        <taxon>Lampyridae</taxon>
        <taxon>Lampyrinae</taxon>
        <taxon>Pyrocoelia</taxon>
    </lineage>
</organism>
<evidence type="ECO:0000256" key="5">
    <source>
        <dbReference type="ARBA" id="ARBA00022603"/>
    </source>
</evidence>
<evidence type="ECO:0000313" key="15">
    <source>
        <dbReference type="Proteomes" id="UP001329430"/>
    </source>
</evidence>
<dbReference type="Proteomes" id="UP001329430">
    <property type="component" value="Chromosome 3"/>
</dbReference>
<dbReference type="GO" id="GO:0005789">
    <property type="term" value="C:endoplasmic reticulum membrane"/>
    <property type="evidence" value="ECO:0007669"/>
    <property type="project" value="UniProtKB-SubCell"/>
</dbReference>
<feature type="transmembrane region" description="Helical" evidence="13">
    <location>
        <begin position="91"/>
        <end position="112"/>
    </location>
</feature>
<evidence type="ECO:0000256" key="11">
    <source>
        <dbReference type="ARBA" id="ARBA00023572"/>
    </source>
</evidence>
<accession>A0AAN7VFG9</accession>
<comment type="function">
    <text evidence="11">Catalyzes the post-translational methylation of isoprenylated C-terminal cysteine residues.</text>
</comment>
<evidence type="ECO:0000256" key="7">
    <source>
        <dbReference type="ARBA" id="ARBA00022691"/>
    </source>
</evidence>
<keyword evidence="7 13" id="KW-0949">S-adenosyl-L-methionine</keyword>
<keyword evidence="13" id="KW-0256">Endoplasmic reticulum</keyword>